<dbReference type="STRING" id="379097.SE23_03735"/>
<dbReference type="PANTHER" id="PTHR43792:SF1">
    <property type="entry name" value="N-ACETYLTRANSFERASE DOMAIN-CONTAINING PROTEIN"/>
    <property type="match status" value="1"/>
</dbReference>
<evidence type="ECO:0000259" key="1">
    <source>
        <dbReference type="PROSITE" id="PS51186"/>
    </source>
</evidence>
<evidence type="ECO:0000313" key="3">
    <source>
        <dbReference type="Proteomes" id="UP000030451"/>
    </source>
</evidence>
<evidence type="ECO:0000313" key="2">
    <source>
        <dbReference type="EMBL" id="KGY10451.1"/>
    </source>
</evidence>
<proteinExistence type="predicted"/>
<feature type="domain" description="N-acetyltransferase" evidence="1">
    <location>
        <begin position="9"/>
        <end position="170"/>
    </location>
</feature>
<organism evidence="2 3">
    <name type="scientific">Photobacterium sp. (strain ATCC 43367)</name>
    <dbReference type="NCBI Taxonomy" id="379097"/>
    <lineage>
        <taxon>Bacteria</taxon>
        <taxon>Pseudomonadati</taxon>
        <taxon>Pseudomonadota</taxon>
        <taxon>Gammaproteobacteria</taxon>
        <taxon>Vibrionales</taxon>
        <taxon>Vibrionaceae</taxon>
        <taxon>Vibrio</taxon>
        <taxon>Vibrio oreintalis group</taxon>
    </lineage>
</organism>
<dbReference type="GO" id="GO:0016747">
    <property type="term" value="F:acyltransferase activity, transferring groups other than amino-acyl groups"/>
    <property type="evidence" value="ECO:0007669"/>
    <property type="project" value="InterPro"/>
</dbReference>
<dbReference type="PROSITE" id="PS51186">
    <property type="entry name" value="GNAT"/>
    <property type="match status" value="1"/>
</dbReference>
<dbReference type="InterPro" id="IPR000182">
    <property type="entry name" value="GNAT_dom"/>
</dbReference>
<keyword evidence="2" id="KW-0808">Transferase</keyword>
<dbReference type="EMBL" id="JRWP01000003">
    <property type="protein sequence ID" value="KGY10451.1"/>
    <property type="molecule type" value="Genomic_DNA"/>
</dbReference>
<gene>
    <name evidence="2" type="ORF">NM06_01180</name>
</gene>
<dbReference type="AlphaFoldDB" id="A0A0A5I3P7"/>
<dbReference type="RefSeq" id="WP_038187101.1">
    <property type="nucleotide sequence ID" value="NZ_JRWP01000003.1"/>
</dbReference>
<dbReference type="Gene3D" id="3.40.630.30">
    <property type="match status" value="1"/>
</dbReference>
<dbReference type="InterPro" id="IPR051531">
    <property type="entry name" value="N-acetyltransferase"/>
</dbReference>
<sequence>MEVIHTSRLRLRMATKDDALFIQNLYSSEDFKRFVGDKQLHTKQDAERYIEENILTMYRNHGVCLLVVERLSDSTPIGVCGLIKRDQFDAYDIGYGFLPTCYGCGFGLESSLAIIEYAKQNPQIEELIAITTSDNIASQKLLSRLGFTYVKVESKVSDTIDLLLYRLPLNNHETHP</sequence>
<accession>A0A0A5I3P7</accession>
<comment type="caution">
    <text evidence="2">The sequence shown here is derived from an EMBL/GenBank/DDBJ whole genome shotgun (WGS) entry which is preliminary data.</text>
</comment>
<dbReference type="OrthoDB" id="9798081at2"/>
<dbReference type="InterPro" id="IPR016181">
    <property type="entry name" value="Acyl_CoA_acyltransferase"/>
</dbReference>
<dbReference type="Proteomes" id="UP000030451">
    <property type="component" value="Unassembled WGS sequence"/>
</dbReference>
<name>A0A0A5I3P7_PHOS4</name>
<protein>
    <submittedName>
        <fullName evidence="2">Acetyltransferase</fullName>
    </submittedName>
</protein>
<dbReference type="Pfam" id="PF13302">
    <property type="entry name" value="Acetyltransf_3"/>
    <property type="match status" value="1"/>
</dbReference>
<dbReference type="PANTHER" id="PTHR43792">
    <property type="entry name" value="GNAT FAMILY, PUTATIVE (AFU_ORTHOLOGUE AFUA_3G00765)-RELATED-RELATED"/>
    <property type="match status" value="1"/>
</dbReference>
<dbReference type="SUPFAM" id="SSF55729">
    <property type="entry name" value="Acyl-CoA N-acyltransferases (Nat)"/>
    <property type="match status" value="1"/>
</dbReference>
<reference evidence="2 3" key="1">
    <citation type="submission" date="2014-10" db="EMBL/GenBank/DDBJ databases">
        <title>Genome sequencing of Vibrio sinaloensis T08.</title>
        <authorList>
            <person name="Chan K.-G."/>
            <person name="Mohamad N.I."/>
        </authorList>
    </citation>
    <scope>NUCLEOTIDE SEQUENCE [LARGE SCALE GENOMIC DNA]</scope>
    <source>
        <strain evidence="2 3">T08</strain>
    </source>
</reference>